<dbReference type="PANTHER" id="PTHR43685">
    <property type="entry name" value="GLYCOSYLTRANSFERASE"/>
    <property type="match status" value="1"/>
</dbReference>
<dbReference type="GO" id="GO:0016757">
    <property type="term" value="F:glycosyltransferase activity"/>
    <property type="evidence" value="ECO:0007669"/>
    <property type="project" value="UniProtKB-KW"/>
</dbReference>
<accession>A0ABT7YDZ6</accession>
<protein>
    <submittedName>
        <fullName evidence="2">Glycosyltransferase family A protein</fullName>
        <ecNumber evidence="2">2.4.-.-</ecNumber>
    </submittedName>
</protein>
<evidence type="ECO:0000259" key="1">
    <source>
        <dbReference type="Pfam" id="PF00535"/>
    </source>
</evidence>
<dbReference type="InterPro" id="IPR050834">
    <property type="entry name" value="Glycosyltransf_2"/>
</dbReference>
<name>A0ABT7YDZ6_9BACT</name>
<dbReference type="EC" id="2.4.-.-" evidence="2"/>
<reference evidence="2" key="1">
    <citation type="submission" date="2023-06" db="EMBL/GenBank/DDBJ databases">
        <title>Robiginitalea aurantiacus sp. nov. and Algoriphagus sediminis sp. nov., isolated from coastal sediment.</title>
        <authorList>
            <person name="Zhou Z.Y."/>
            <person name="An J."/>
            <person name="Jia Y.W."/>
            <person name="Du Z.J."/>
        </authorList>
    </citation>
    <scope>NUCLEOTIDE SEQUENCE</scope>
    <source>
        <strain evidence="2">C2-7</strain>
    </source>
</reference>
<dbReference type="EMBL" id="JAUEPH010000004">
    <property type="protein sequence ID" value="MDN3204718.1"/>
    <property type="molecule type" value="Genomic_DNA"/>
</dbReference>
<dbReference type="InterPro" id="IPR029044">
    <property type="entry name" value="Nucleotide-diphossugar_trans"/>
</dbReference>
<proteinExistence type="predicted"/>
<dbReference type="InterPro" id="IPR001173">
    <property type="entry name" value="Glyco_trans_2-like"/>
</dbReference>
<dbReference type="Proteomes" id="UP001171916">
    <property type="component" value="Unassembled WGS sequence"/>
</dbReference>
<dbReference type="RefSeq" id="WP_290000416.1">
    <property type="nucleotide sequence ID" value="NZ_JAUEPH010000004.1"/>
</dbReference>
<gene>
    <name evidence="2" type="ORF">QVH07_11190</name>
</gene>
<evidence type="ECO:0000313" key="3">
    <source>
        <dbReference type="Proteomes" id="UP001171916"/>
    </source>
</evidence>
<dbReference type="SUPFAM" id="SSF53448">
    <property type="entry name" value="Nucleotide-diphospho-sugar transferases"/>
    <property type="match status" value="1"/>
</dbReference>
<dbReference type="CDD" id="cd00761">
    <property type="entry name" value="Glyco_tranf_GTA_type"/>
    <property type="match status" value="1"/>
</dbReference>
<dbReference type="PANTHER" id="PTHR43685:SF2">
    <property type="entry name" value="GLYCOSYLTRANSFERASE 2-LIKE DOMAIN-CONTAINING PROTEIN"/>
    <property type="match status" value="1"/>
</dbReference>
<feature type="domain" description="Glycosyltransferase 2-like" evidence="1">
    <location>
        <begin position="5"/>
        <end position="171"/>
    </location>
</feature>
<keyword evidence="2" id="KW-0328">Glycosyltransferase</keyword>
<keyword evidence="3" id="KW-1185">Reference proteome</keyword>
<dbReference type="Gene3D" id="3.90.550.10">
    <property type="entry name" value="Spore Coat Polysaccharide Biosynthesis Protein SpsA, Chain A"/>
    <property type="match status" value="1"/>
</dbReference>
<evidence type="ECO:0000313" key="2">
    <source>
        <dbReference type="EMBL" id="MDN3204718.1"/>
    </source>
</evidence>
<organism evidence="2 3">
    <name type="scientific">Algoriphagus sediminis</name>
    <dbReference type="NCBI Taxonomy" id="3057113"/>
    <lineage>
        <taxon>Bacteria</taxon>
        <taxon>Pseudomonadati</taxon>
        <taxon>Bacteroidota</taxon>
        <taxon>Cytophagia</taxon>
        <taxon>Cytophagales</taxon>
        <taxon>Cyclobacteriaceae</taxon>
        <taxon>Algoriphagus</taxon>
    </lineage>
</organism>
<dbReference type="Pfam" id="PF00535">
    <property type="entry name" value="Glycos_transf_2"/>
    <property type="match status" value="1"/>
</dbReference>
<keyword evidence="2" id="KW-0808">Transferase</keyword>
<sequence length="285" mass="33688">MPLVSILIPNYNKLGFIEDTFQSLLAQTFQDWECIVVDDHSDDGSFEYLEELSERESRIKLFKRPDHLPKGGNICRNFAFEKSSGELIQWFDSDDIMLPNFLEDKVEFLKENPEFAFVVSKVQIHFEEDYQGEKNFEHSMESENPIPDYLNFKLLFLPGGPMFRRKVFEEVGLFNPSLRKHQEWELFFRAVLKYPEWGIIHDEGYIYQINNDSITARMDQRDKLVEAEIHAIQTALSYSTNPQIALAPAKVRQEFLLRYLRFSLIHKKGSKAYWFLSEYLKGIFR</sequence>
<comment type="caution">
    <text evidence="2">The sequence shown here is derived from an EMBL/GenBank/DDBJ whole genome shotgun (WGS) entry which is preliminary data.</text>
</comment>